<reference evidence="1 2" key="1">
    <citation type="submission" date="2017-06" db="EMBL/GenBank/DDBJ databases">
        <title>Sequencing and comparative analysis of myxobacterial genomes.</title>
        <authorList>
            <person name="Rupp O."/>
            <person name="Goesmann A."/>
            <person name="Sogaard-Andersen L."/>
        </authorList>
    </citation>
    <scope>NUCLEOTIDE SEQUENCE [LARGE SCALE GENOMIC DNA]</scope>
    <source>
        <strain evidence="1 2">DSM 52655</strain>
    </source>
</reference>
<dbReference type="RefSeq" id="WP_157759022.1">
    <property type="nucleotide sequence ID" value="NZ_CP022098.1"/>
</dbReference>
<accession>A0A250JIL0</accession>
<gene>
    <name evidence="1" type="ORF">CYFUS_008940</name>
</gene>
<dbReference type="Proteomes" id="UP000217257">
    <property type="component" value="Chromosome"/>
</dbReference>
<evidence type="ECO:0000313" key="1">
    <source>
        <dbReference type="EMBL" id="ATB43460.1"/>
    </source>
</evidence>
<sequence>MNAENQIQTLEFLQKLMEQTEMLEAPVVTQGSAQERDWLPPHAQFE</sequence>
<organism evidence="1 2">
    <name type="scientific">Cystobacter fuscus</name>
    <dbReference type="NCBI Taxonomy" id="43"/>
    <lineage>
        <taxon>Bacteria</taxon>
        <taxon>Pseudomonadati</taxon>
        <taxon>Myxococcota</taxon>
        <taxon>Myxococcia</taxon>
        <taxon>Myxococcales</taxon>
        <taxon>Cystobacterineae</taxon>
        <taxon>Archangiaceae</taxon>
        <taxon>Cystobacter</taxon>
    </lineage>
</organism>
<proteinExistence type="predicted"/>
<protein>
    <submittedName>
        <fullName evidence="1">Uncharacterized protein</fullName>
    </submittedName>
</protein>
<dbReference type="KEGG" id="cfus:CYFUS_008940"/>
<dbReference type="AlphaFoldDB" id="A0A250JIL0"/>
<name>A0A250JIL0_9BACT</name>
<dbReference type="EMBL" id="CP022098">
    <property type="protein sequence ID" value="ATB43460.1"/>
    <property type="molecule type" value="Genomic_DNA"/>
</dbReference>
<evidence type="ECO:0000313" key="2">
    <source>
        <dbReference type="Proteomes" id="UP000217257"/>
    </source>
</evidence>